<dbReference type="InterPro" id="IPR041166">
    <property type="entry name" value="Rubredoxin_2"/>
</dbReference>
<dbReference type="GO" id="GO:0140664">
    <property type="term" value="F:ATP-dependent DNA damage sensor activity"/>
    <property type="evidence" value="ECO:0007669"/>
    <property type="project" value="InterPro"/>
</dbReference>
<evidence type="ECO:0000256" key="2">
    <source>
        <dbReference type="ARBA" id="ARBA00022741"/>
    </source>
</evidence>
<dbReference type="CDD" id="cd01121">
    <property type="entry name" value="RadA_SMS_N"/>
    <property type="match status" value="1"/>
</dbReference>
<keyword evidence="6 13" id="KW-0862">Zinc</keyword>
<dbReference type="InterPro" id="IPR020568">
    <property type="entry name" value="Ribosomal_Su5_D2-typ_SF"/>
</dbReference>
<accession>A0A917Z2Z9</accession>
<evidence type="ECO:0000256" key="8">
    <source>
        <dbReference type="ARBA" id="ARBA00023016"/>
    </source>
</evidence>
<dbReference type="InterPro" id="IPR014721">
    <property type="entry name" value="Ribsml_uS5_D2-typ_fold_subgr"/>
</dbReference>
<evidence type="ECO:0000259" key="14">
    <source>
        <dbReference type="PROSITE" id="PS50162"/>
    </source>
</evidence>
<dbReference type="GO" id="GO:0000725">
    <property type="term" value="P:recombinational repair"/>
    <property type="evidence" value="ECO:0007669"/>
    <property type="project" value="UniProtKB-UniRule"/>
</dbReference>
<dbReference type="AlphaFoldDB" id="A0A917Z2Z9"/>
<feature type="binding site" evidence="11">
    <location>
        <begin position="99"/>
        <end position="106"/>
    </location>
    <ligand>
        <name>ATP</name>
        <dbReference type="ChEBI" id="CHEBI:30616"/>
    </ligand>
</feature>
<dbReference type="Pfam" id="PF13481">
    <property type="entry name" value="AAA_25"/>
    <property type="match status" value="1"/>
</dbReference>
<keyword evidence="2 11" id="KW-0547">Nucleotide-binding</keyword>
<comment type="domain">
    <text evidence="11">The middle region has homology to RecA with ATPase motifs including the RadA KNRFG motif, while the C-terminus is homologous to Lon protease.</text>
</comment>
<reference evidence="15" key="2">
    <citation type="submission" date="2020-09" db="EMBL/GenBank/DDBJ databases">
        <authorList>
            <person name="Sun Q."/>
            <person name="Zhou Y."/>
        </authorList>
    </citation>
    <scope>NUCLEOTIDE SEQUENCE</scope>
    <source>
        <strain evidence="15">CGMCC 1.7086</strain>
    </source>
</reference>
<dbReference type="InterPro" id="IPR003593">
    <property type="entry name" value="AAA+_ATPase"/>
</dbReference>
<comment type="function">
    <text evidence="11">Plays a role in repairing double-strand DNA breaks, probably involving stabilizing or processing branched DNA or blocked replication forks.</text>
</comment>
<evidence type="ECO:0000256" key="11">
    <source>
        <dbReference type="HAMAP-Rule" id="MF_01498"/>
    </source>
</evidence>
<dbReference type="GO" id="GO:0016787">
    <property type="term" value="F:hydrolase activity"/>
    <property type="evidence" value="ECO:0007669"/>
    <property type="project" value="UniProtKB-KW"/>
</dbReference>
<feature type="short sequence motif" description="RadA KNRFG motif" evidence="11">
    <location>
        <begin position="255"/>
        <end position="259"/>
    </location>
</feature>
<proteinExistence type="inferred from homology"/>
<dbReference type="SMART" id="SM00382">
    <property type="entry name" value="AAA"/>
    <property type="match status" value="1"/>
</dbReference>
<dbReference type="FunFam" id="3.30.230.10:FF:000011">
    <property type="entry name" value="DNA repair protein RadA"/>
    <property type="match status" value="1"/>
</dbReference>
<dbReference type="GO" id="GO:0003684">
    <property type="term" value="F:damaged DNA binding"/>
    <property type="evidence" value="ECO:0007669"/>
    <property type="project" value="InterPro"/>
</dbReference>
<dbReference type="RefSeq" id="WP_188698229.1">
    <property type="nucleotide sequence ID" value="NZ_BMLS01000007.1"/>
</dbReference>
<keyword evidence="5" id="KW-0378">Hydrolase</keyword>
<evidence type="ECO:0000256" key="5">
    <source>
        <dbReference type="ARBA" id="ARBA00022801"/>
    </source>
</evidence>
<dbReference type="FunFam" id="3.40.50.300:FF:000050">
    <property type="entry name" value="DNA repair protein RadA"/>
    <property type="match status" value="1"/>
</dbReference>
<keyword evidence="4 13" id="KW-0863">Zinc-finger</keyword>
<comment type="function">
    <text evidence="13">DNA-dependent ATPase involved in processing of recombination intermediates, plays a role in repairing DNA breaks. Stimulates the branch migration of RecA-mediated strand transfer reactions, allowing the 3' invading strand to extend heteroduplex DNA faster. Binds ssDNA in the presence of ADP but not other nucleotides, has ATPase activity that is stimulated by ssDNA and various branched DNA structures, but inhibited by SSB. Does not have RecA's homology-searching function.</text>
</comment>
<dbReference type="EMBL" id="BMLS01000007">
    <property type="protein sequence ID" value="GGO73737.1"/>
    <property type="molecule type" value="Genomic_DNA"/>
</dbReference>
<evidence type="ECO:0000256" key="7">
    <source>
        <dbReference type="ARBA" id="ARBA00022840"/>
    </source>
</evidence>
<dbReference type="GO" id="GO:0005524">
    <property type="term" value="F:ATP binding"/>
    <property type="evidence" value="ECO:0007669"/>
    <property type="project" value="UniProtKB-UniRule"/>
</dbReference>
<gene>
    <name evidence="11 15" type="primary">radA</name>
    <name evidence="15" type="ORF">GCM10010982_34960</name>
</gene>
<evidence type="ECO:0000256" key="13">
    <source>
        <dbReference type="RuleBase" id="RU003555"/>
    </source>
</evidence>
<comment type="similarity">
    <text evidence="11 13">Belongs to the RecA family. RadA subfamily.</text>
</comment>
<keyword evidence="9 11" id="KW-0238">DNA-binding</keyword>
<dbReference type="Proteomes" id="UP000606935">
    <property type="component" value="Unassembled WGS sequence"/>
</dbReference>
<dbReference type="Pfam" id="PF18073">
    <property type="entry name" value="Zn_ribbon_LapB"/>
    <property type="match status" value="1"/>
</dbReference>
<evidence type="ECO:0000313" key="15">
    <source>
        <dbReference type="EMBL" id="GGO73737.1"/>
    </source>
</evidence>
<dbReference type="NCBIfam" id="TIGR00416">
    <property type="entry name" value="sms"/>
    <property type="match status" value="1"/>
</dbReference>
<organism evidence="15 16">
    <name type="scientific">Bowmanella pacifica</name>
    <dbReference type="NCBI Taxonomy" id="502051"/>
    <lineage>
        <taxon>Bacteria</taxon>
        <taxon>Pseudomonadati</taxon>
        <taxon>Pseudomonadota</taxon>
        <taxon>Gammaproteobacteria</taxon>
        <taxon>Alteromonadales</taxon>
        <taxon>Alteromonadaceae</taxon>
        <taxon>Bowmanella</taxon>
    </lineage>
</organism>
<evidence type="ECO:0000256" key="9">
    <source>
        <dbReference type="ARBA" id="ARBA00023125"/>
    </source>
</evidence>
<dbReference type="SUPFAM" id="SSF52540">
    <property type="entry name" value="P-loop containing nucleoside triphosphate hydrolases"/>
    <property type="match status" value="1"/>
</dbReference>
<keyword evidence="3 11" id="KW-0227">DNA damage</keyword>
<dbReference type="Gene3D" id="3.40.50.300">
    <property type="entry name" value="P-loop containing nucleotide triphosphate hydrolases"/>
    <property type="match status" value="1"/>
</dbReference>
<dbReference type="Pfam" id="PF13541">
    <property type="entry name" value="ChlI"/>
    <property type="match status" value="1"/>
</dbReference>
<dbReference type="HAMAP" id="MF_01498">
    <property type="entry name" value="RadA_bact"/>
    <property type="match status" value="1"/>
</dbReference>
<evidence type="ECO:0000256" key="6">
    <source>
        <dbReference type="ARBA" id="ARBA00022833"/>
    </source>
</evidence>
<sequence>MAKRKTAFVCADCGAEFPRWQGQCNDCGAWNTISEFVISAAKSSPDARRHGYAGQTSAQVQTLNNIDLQALPRFSSGFKELDRVLGGGVVPGSAILIGGSPGAGKSTLLLQTMCNLANAREALYVTGEESLQQVALRAHRLGLPTDKLKLLAETSIETICDVALAHKPQLMVIDSIQVMHVADVQSAPGSVSQVRESAAYLTRFAKQHHIAMLMVGHVTKDGSLAGPKVLEHCIDCSMMLEGDGDSRFRTLRGHKNRFGAVNELGVFAMTDKGLKEVSNPSAIFLSREEEASPGSLVMVIWEGTRPLLVEIQALVDYSQMANPRRLAVGLDQNRLGMLLAVLHRHGNIQMNDQDVFVNVVGGVKVAETSADLALLMAMISSFRNQALPRELIVFGEVGLAGEIRPVPNGAERLAEAAKHGFTRAIVPAANMPKQPIQGMKVTGVKRLAEALDAL</sequence>
<keyword evidence="16" id="KW-1185">Reference proteome</keyword>
<dbReference type="InterPro" id="IPR004504">
    <property type="entry name" value="DNA_repair_RadA"/>
</dbReference>
<comment type="caution">
    <text evidence="15">The sequence shown here is derived from an EMBL/GenBank/DDBJ whole genome shotgun (WGS) entry which is preliminary data.</text>
</comment>
<keyword evidence="1 11" id="KW-0479">Metal-binding</keyword>
<name>A0A917Z2Z9_9ALTE</name>
<evidence type="ECO:0000256" key="1">
    <source>
        <dbReference type="ARBA" id="ARBA00022723"/>
    </source>
</evidence>
<evidence type="ECO:0000256" key="3">
    <source>
        <dbReference type="ARBA" id="ARBA00022763"/>
    </source>
</evidence>
<dbReference type="PANTHER" id="PTHR32472">
    <property type="entry name" value="DNA REPAIR PROTEIN RADA"/>
    <property type="match status" value="1"/>
</dbReference>
<protein>
    <recommendedName>
        <fullName evidence="11 12">DNA repair protein RadA</fullName>
    </recommendedName>
</protein>
<evidence type="ECO:0000256" key="4">
    <source>
        <dbReference type="ARBA" id="ARBA00022771"/>
    </source>
</evidence>
<feature type="region of interest" description="Lon-protease-like" evidence="11">
    <location>
        <begin position="354"/>
        <end position="454"/>
    </location>
</feature>
<evidence type="ECO:0000256" key="10">
    <source>
        <dbReference type="ARBA" id="ARBA00023204"/>
    </source>
</evidence>
<keyword evidence="8 11" id="KW-0346">Stress response</keyword>
<dbReference type="PANTHER" id="PTHR32472:SF10">
    <property type="entry name" value="DNA REPAIR PROTEIN RADA-LIKE PROTEIN"/>
    <property type="match status" value="1"/>
</dbReference>
<dbReference type="GO" id="GO:0005829">
    <property type="term" value="C:cytosol"/>
    <property type="evidence" value="ECO:0007669"/>
    <property type="project" value="TreeGrafter"/>
</dbReference>
<evidence type="ECO:0000256" key="12">
    <source>
        <dbReference type="NCBIfam" id="TIGR00416"/>
    </source>
</evidence>
<dbReference type="GO" id="GO:0008270">
    <property type="term" value="F:zinc ion binding"/>
    <property type="evidence" value="ECO:0007669"/>
    <property type="project" value="UniProtKB-KW"/>
</dbReference>
<dbReference type="Gene3D" id="3.30.230.10">
    <property type="match status" value="1"/>
</dbReference>
<keyword evidence="7 11" id="KW-0067">ATP-binding</keyword>
<evidence type="ECO:0000313" key="16">
    <source>
        <dbReference type="Proteomes" id="UP000606935"/>
    </source>
</evidence>
<keyword evidence="10 11" id="KW-0234">DNA repair</keyword>
<dbReference type="PROSITE" id="PS50162">
    <property type="entry name" value="RECA_2"/>
    <property type="match status" value="1"/>
</dbReference>
<dbReference type="PRINTS" id="PR01874">
    <property type="entry name" value="DNAREPAIRADA"/>
</dbReference>
<dbReference type="SUPFAM" id="SSF54211">
    <property type="entry name" value="Ribosomal protein S5 domain 2-like"/>
    <property type="match status" value="1"/>
</dbReference>
<dbReference type="InterPro" id="IPR020588">
    <property type="entry name" value="RecA_ATP-bd"/>
</dbReference>
<dbReference type="InterPro" id="IPR027417">
    <property type="entry name" value="P-loop_NTPase"/>
</dbReference>
<reference evidence="15" key="1">
    <citation type="journal article" date="2014" name="Int. J. Syst. Evol. Microbiol.">
        <title>Complete genome sequence of Corynebacterium casei LMG S-19264T (=DSM 44701T), isolated from a smear-ripened cheese.</title>
        <authorList>
            <consortium name="US DOE Joint Genome Institute (JGI-PGF)"/>
            <person name="Walter F."/>
            <person name="Albersmeier A."/>
            <person name="Kalinowski J."/>
            <person name="Ruckert C."/>
        </authorList>
    </citation>
    <scope>NUCLEOTIDE SEQUENCE</scope>
    <source>
        <strain evidence="15">CGMCC 1.7086</strain>
    </source>
</reference>
<feature type="domain" description="RecA family profile 1" evidence="14">
    <location>
        <begin position="70"/>
        <end position="218"/>
    </location>
</feature>